<protein>
    <submittedName>
        <fullName evidence="9">FtsX-like permease family protein</fullName>
    </submittedName>
</protein>
<keyword evidence="2" id="KW-1003">Cell membrane</keyword>
<gene>
    <name evidence="9" type="ORF">FRZ54_16690</name>
</gene>
<feature type="domain" description="ABC3 transporter permease C-terminal" evidence="7">
    <location>
        <begin position="672"/>
        <end position="783"/>
    </location>
</feature>
<dbReference type="InterPro" id="IPR050250">
    <property type="entry name" value="Macrolide_Exporter_MacB"/>
</dbReference>
<evidence type="ECO:0000313" key="9">
    <source>
        <dbReference type="EMBL" id="QEC64145.1"/>
    </source>
</evidence>
<evidence type="ECO:0000256" key="4">
    <source>
        <dbReference type="ARBA" id="ARBA00022989"/>
    </source>
</evidence>
<feature type="transmembrane region" description="Helical" evidence="6">
    <location>
        <begin position="431"/>
        <end position="451"/>
    </location>
</feature>
<dbReference type="GO" id="GO:0022857">
    <property type="term" value="F:transmembrane transporter activity"/>
    <property type="evidence" value="ECO:0007669"/>
    <property type="project" value="TreeGrafter"/>
</dbReference>
<dbReference type="PANTHER" id="PTHR30572:SF18">
    <property type="entry name" value="ABC-TYPE MACROLIDE FAMILY EXPORT SYSTEM PERMEASE COMPONENT 2"/>
    <property type="match status" value="1"/>
</dbReference>
<keyword evidence="5 6" id="KW-0472">Membrane</keyword>
<feature type="domain" description="MacB-like periplasmic core" evidence="8">
    <location>
        <begin position="438"/>
        <end position="631"/>
    </location>
</feature>
<dbReference type="InterPro" id="IPR025857">
    <property type="entry name" value="MacB_PCD"/>
</dbReference>
<dbReference type="Pfam" id="PF12704">
    <property type="entry name" value="MacB_PCD"/>
    <property type="match status" value="2"/>
</dbReference>
<dbReference type="GO" id="GO:0005886">
    <property type="term" value="C:plasma membrane"/>
    <property type="evidence" value="ECO:0007669"/>
    <property type="project" value="UniProtKB-SubCell"/>
</dbReference>
<dbReference type="OrthoDB" id="1451596at2"/>
<feature type="transmembrane region" description="Helical" evidence="6">
    <location>
        <begin position="386"/>
        <end position="410"/>
    </location>
</feature>
<feature type="transmembrane region" description="Helical" evidence="6">
    <location>
        <begin position="669"/>
        <end position="693"/>
    </location>
</feature>
<accession>A0A5B8UZG1</accession>
<dbReference type="RefSeq" id="WP_147032718.1">
    <property type="nucleotide sequence ID" value="NZ_CP042436.1"/>
</dbReference>
<dbReference type="Pfam" id="PF02687">
    <property type="entry name" value="FtsX"/>
    <property type="match status" value="2"/>
</dbReference>
<dbReference type="Proteomes" id="UP000321479">
    <property type="component" value="Chromosome"/>
</dbReference>
<dbReference type="InterPro" id="IPR003838">
    <property type="entry name" value="ABC3_permease_C"/>
</dbReference>
<keyword evidence="10" id="KW-1185">Reference proteome</keyword>
<dbReference type="EMBL" id="CP042436">
    <property type="protein sequence ID" value="QEC64145.1"/>
    <property type="molecule type" value="Genomic_DNA"/>
</dbReference>
<evidence type="ECO:0000259" key="8">
    <source>
        <dbReference type="Pfam" id="PF12704"/>
    </source>
</evidence>
<feature type="transmembrane region" description="Helical" evidence="6">
    <location>
        <begin position="721"/>
        <end position="741"/>
    </location>
</feature>
<comment type="subcellular location">
    <subcellularLocation>
        <location evidence="1">Cell membrane</location>
        <topology evidence="1">Multi-pass membrane protein</topology>
    </subcellularLocation>
</comment>
<keyword evidence="3 6" id="KW-0812">Transmembrane</keyword>
<sequence>MIRNYFKTAFRNLWRNKAFSVINITGLSVGLACCMLIFLYAMDEVSYDRFHSNAPNIYHLVANFQKPDGHVDKISSTGDVPGPSFKRQLPEILDFVRIQSNSFTLKKGTEVFDQPALLADSNFFSVFTFPAVQGNTQKALYDPHSVVLSEEVAEKYFGKQNPIGKTLDLKVDDKFQPFTVKAVIKKSPQNSSIKIQMLLPKKTNHIDDHWLNFFQNTFLVIRPGTDIKQLDAKINKIFMTDAAGQLKEEADKYGFKDKVSYGLQPLLGMHTNTDYPADNGLVDASNPTYSYILSGIALFILAIACINFVNLTVARSLKRAKEIGIRKVVGGQRKQLIMQFLGESFILSFIAFVLAVVLVVLVLPFFNTLANKALAFSYLLSFKLVAGYIAIFLLTGLLAGFYPALVLSGFNPVQSLYNRNQYAGKNYLSKGLVILQFTLATFLIVSTITIYSQFNYLMHFDLGYNDKNVVSINSWGLDKTKLPIFKNELLKDPSILSVTADQGGRWITGAHVNNGQDIHFDMKHIDEDYLSLFQVPIVKGRNFSKTMVSDSATSVLVNEEFVKQAGWKNPIGQVVDFFYDAKKYTVVGIVKNYHFVSLNEKLPAVLFTMKPDYGWGNIFVKISDKNKSETLNRIQKEFKGDFPVIPYQYKFKDAEVAEQYDKESKWKQIVTFGAVLTIFISCIGLFGLATLSAERRKKEIGIRKVLGASVQGIVRKLSTDFAILVLISAVISAPVAWWAMHKWLQNYPYRVDINAGIFLVAAGFVLLIALITVSFQTIRAAVANPVNSLRSE</sequence>
<feature type="domain" description="ABC3 transporter permease C-terminal" evidence="7">
    <location>
        <begin position="296"/>
        <end position="412"/>
    </location>
</feature>
<evidence type="ECO:0000313" key="10">
    <source>
        <dbReference type="Proteomes" id="UP000321479"/>
    </source>
</evidence>
<feature type="transmembrane region" description="Helical" evidence="6">
    <location>
        <begin position="21"/>
        <end position="42"/>
    </location>
</feature>
<keyword evidence="4 6" id="KW-1133">Transmembrane helix</keyword>
<organism evidence="9 10">
    <name type="scientific">Mucilaginibacter ginsenosidivorans</name>
    <dbReference type="NCBI Taxonomy" id="398053"/>
    <lineage>
        <taxon>Bacteria</taxon>
        <taxon>Pseudomonadati</taxon>
        <taxon>Bacteroidota</taxon>
        <taxon>Sphingobacteriia</taxon>
        <taxon>Sphingobacteriales</taxon>
        <taxon>Sphingobacteriaceae</taxon>
        <taxon>Mucilaginibacter</taxon>
    </lineage>
</organism>
<feature type="domain" description="MacB-like periplasmic core" evidence="8">
    <location>
        <begin position="20"/>
        <end position="236"/>
    </location>
</feature>
<reference evidence="9 10" key="1">
    <citation type="journal article" date="2017" name="Curr. Microbiol.">
        <title>Mucilaginibacter ginsenosidivorans sp. nov., Isolated from Soil of Ginseng Field.</title>
        <authorList>
            <person name="Kim M.M."/>
            <person name="Siddiqi M.Z."/>
            <person name="Im W.T."/>
        </authorList>
    </citation>
    <scope>NUCLEOTIDE SEQUENCE [LARGE SCALE GENOMIC DNA]</scope>
    <source>
        <strain evidence="9 10">Gsoil 3017</strain>
    </source>
</reference>
<feature type="transmembrane region" description="Helical" evidence="6">
    <location>
        <begin position="289"/>
        <end position="313"/>
    </location>
</feature>
<dbReference type="PROSITE" id="PS51257">
    <property type="entry name" value="PROKAR_LIPOPROTEIN"/>
    <property type="match status" value="1"/>
</dbReference>
<evidence type="ECO:0000256" key="1">
    <source>
        <dbReference type="ARBA" id="ARBA00004651"/>
    </source>
</evidence>
<feature type="transmembrane region" description="Helical" evidence="6">
    <location>
        <begin position="753"/>
        <end position="775"/>
    </location>
</feature>
<evidence type="ECO:0000256" key="2">
    <source>
        <dbReference type="ARBA" id="ARBA00022475"/>
    </source>
</evidence>
<evidence type="ECO:0000256" key="3">
    <source>
        <dbReference type="ARBA" id="ARBA00022692"/>
    </source>
</evidence>
<dbReference type="PANTHER" id="PTHR30572">
    <property type="entry name" value="MEMBRANE COMPONENT OF TRANSPORTER-RELATED"/>
    <property type="match status" value="1"/>
</dbReference>
<evidence type="ECO:0000256" key="5">
    <source>
        <dbReference type="ARBA" id="ARBA00023136"/>
    </source>
</evidence>
<evidence type="ECO:0000259" key="7">
    <source>
        <dbReference type="Pfam" id="PF02687"/>
    </source>
</evidence>
<proteinExistence type="predicted"/>
<dbReference type="KEGG" id="mgin:FRZ54_16690"/>
<name>A0A5B8UZG1_9SPHI</name>
<dbReference type="AlphaFoldDB" id="A0A5B8UZG1"/>
<evidence type="ECO:0000256" key="6">
    <source>
        <dbReference type="SAM" id="Phobius"/>
    </source>
</evidence>
<feature type="transmembrane region" description="Helical" evidence="6">
    <location>
        <begin position="344"/>
        <end position="366"/>
    </location>
</feature>